<feature type="domain" description="Orotidine 5'-phosphate decarboxylase" evidence="6">
    <location>
        <begin position="2"/>
        <end position="203"/>
    </location>
</feature>
<dbReference type="PANTHER" id="PTHR35039">
    <property type="entry name" value="3-KETO-L-GULONATE-6-PHOSPHATE DECARBOXYLASE SGBH-RELATED"/>
    <property type="match status" value="1"/>
</dbReference>
<evidence type="ECO:0000256" key="1">
    <source>
        <dbReference type="ARBA" id="ARBA00000718"/>
    </source>
</evidence>
<dbReference type="GO" id="GO:0019854">
    <property type="term" value="P:L-ascorbic acid catabolic process"/>
    <property type="evidence" value="ECO:0007669"/>
    <property type="project" value="TreeGrafter"/>
</dbReference>
<dbReference type="InterPro" id="IPR011060">
    <property type="entry name" value="RibuloseP-bd_barrel"/>
</dbReference>
<dbReference type="GO" id="GO:0043801">
    <property type="term" value="F:hexulose-6-phosphate synthase activity"/>
    <property type="evidence" value="ECO:0007669"/>
    <property type="project" value="UniProtKB-EC"/>
</dbReference>
<organism evidence="7">
    <name type="scientific">marine metagenome</name>
    <dbReference type="NCBI Taxonomy" id="408172"/>
    <lineage>
        <taxon>unclassified sequences</taxon>
        <taxon>metagenomes</taxon>
        <taxon>ecological metagenomes</taxon>
    </lineage>
</organism>
<dbReference type="GO" id="GO:0033982">
    <property type="term" value="F:3-dehydro-L-gulonate-6-phosphate decarboxylase activity"/>
    <property type="evidence" value="ECO:0007669"/>
    <property type="project" value="TreeGrafter"/>
</dbReference>
<sequence>MKLQVAFDIQNSDEVHKLVEINGDLIDIVEIGTPLIMKEGLKSVQKIKKEYPNQTVLADLKIMDAGLLEAQIGFDAGADIVSVLGLASKKTLTSVKQTAVKNGRKVMVDMINHPFPEKKWHELMKMGMDYCCLHTAHDDTQDGRTPLNDLEHFYNLHGGNNIAVAGGIKPDMIRKIKNFHPEIVVVGSYIANARNHREALTELHQAMV</sequence>
<keyword evidence="4" id="KW-0456">Lyase</keyword>
<reference evidence="7" key="1">
    <citation type="submission" date="2018-05" db="EMBL/GenBank/DDBJ databases">
        <authorList>
            <person name="Lanie J.A."/>
            <person name="Ng W.-L."/>
            <person name="Kazmierczak K.M."/>
            <person name="Andrzejewski T.M."/>
            <person name="Davidsen T.M."/>
            <person name="Wayne K.J."/>
            <person name="Tettelin H."/>
            <person name="Glass J.I."/>
            <person name="Rusch D."/>
            <person name="Podicherti R."/>
            <person name="Tsui H.-C.T."/>
            <person name="Winkler M.E."/>
        </authorList>
    </citation>
    <scope>NUCLEOTIDE SEQUENCE</scope>
</reference>
<dbReference type="AlphaFoldDB" id="A0A381RPQ2"/>
<evidence type="ECO:0000256" key="3">
    <source>
        <dbReference type="ARBA" id="ARBA00012890"/>
    </source>
</evidence>
<dbReference type="InterPro" id="IPR013785">
    <property type="entry name" value="Aldolase_TIM"/>
</dbReference>
<dbReference type="PANTHER" id="PTHR35039:SF3">
    <property type="entry name" value="3-KETO-L-GULONATE-6-PHOSPHATE DECARBOXYLASE SGBH-RELATED"/>
    <property type="match status" value="1"/>
</dbReference>
<dbReference type="GO" id="GO:0006207">
    <property type="term" value="P:'de novo' pyrimidine nucleobase biosynthetic process"/>
    <property type="evidence" value="ECO:0007669"/>
    <property type="project" value="InterPro"/>
</dbReference>
<dbReference type="InterPro" id="IPR041710">
    <property type="entry name" value="HPS/KGPDC"/>
</dbReference>
<protein>
    <recommendedName>
        <fullName evidence="3">3-hexulose-6-phosphate synthase</fullName>
        <ecNumber evidence="3">4.1.2.43</ecNumber>
    </recommendedName>
</protein>
<evidence type="ECO:0000256" key="2">
    <source>
        <dbReference type="ARBA" id="ARBA00006350"/>
    </source>
</evidence>
<dbReference type="NCBIfam" id="TIGR03128">
    <property type="entry name" value="RuMP_HxlA"/>
    <property type="match status" value="1"/>
</dbReference>
<accession>A0A381RPQ2</accession>
<dbReference type="EMBL" id="UINC01002184">
    <property type="protein sequence ID" value="SUZ93872.1"/>
    <property type="molecule type" value="Genomic_DNA"/>
</dbReference>
<dbReference type="CDD" id="cd04726">
    <property type="entry name" value="KGPDC_HPS"/>
    <property type="match status" value="1"/>
</dbReference>
<dbReference type="InterPro" id="IPR017553">
    <property type="entry name" value="3-hexulose-6-phosphate_synth"/>
</dbReference>
<evidence type="ECO:0000256" key="4">
    <source>
        <dbReference type="ARBA" id="ARBA00023239"/>
    </source>
</evidence>
<dbReference type="GO" id="GO:0004590">
    <property type="term" value="F:orotidine-5'-phosphate decarboxylase activity"/>
    <property type="evidence" value="ECO:0007669"/>
    <property type="project" value="InterPro"/>
</dbReference>
<evidence type="ECO:0000313" key="7">
    <source>
        <dbReference type="EMBL" id="SUZ93872.1"/>
    </source>
</evidence>
<dbReference type="SMART" id="SM00934">
    <property type="entry name" value="OMPdecase"/>
    <property type="match status" value="1"/>
</dbReference>
<keyword evidence="5" id="KW-0119">Carbohydrate metabolism</keyword>
<dbReference type="FunFam" id="3.20.20.70:FF:000022">
    <property type="entry name" value="3-keto-L-gulonate-6-phosphate decarboxylase UlaD"/>
    <property type="match status" value="1"/>
</dbReference>
<dbReference type="SUPFAM" id="SSF51366">
    <property type="entry name" value="Ribulose-phoshate binding barrel"/>
    <property type="match status" value="1"/>
</dbReference>
<proteinExistence type="inferred from homology"/>
<comment type="similarity">
    <text evidence="2">Belongs to the HPS/KGPDC family. HPS subfamily.</text>
</comment>
<dbReference type="EC" id="4.1.2.43" evidence="3"/>
<name>A0A381RPQ2_9ZZZZ</name>
<comment type="catalytic activity">
    <reaction evidence="1">
        <text>D-ribulose 5-phosphate + formaldehyde = D-arabino-hex-3-ulose 6-phosphate</text>
        <dbReference type="Rhea" id="RHEA:25201"/>
        <dbReference type="ChEBI" id="CHEBI:16842"/>
        <dbReference type="ChEBI" id="CHEBI:58121"/>
        <dbReference type="ChEBI" id="CHEBI:58542"/>
        <dbReference type="EC" id="4.1.2.43"/>
    </reaction>
</comment>
<dbReference type="Pfam" id="PF00215">
    <property type="entry name" value="OMPdecase"/>
    <property type="match status" value="1"/>
</dbReference>
<evidence type="ECO:0000256" key="5">
    <source>
        <dbReference type="ARBA" id="ARBA00023277"/>
    </source>
</evidence>
<gene>
    <name evidence="7" type="ORF">METZ01_LOCUS46726</name>
</gene>
<evidence type="ECO:0000259" key="6">
    <source>
        <dbReference type="SMART" id="SM00934"/>
    </source>
</evidence>
<dbReference type="Gene3D" id="3.20.20.70">
    <property type="entry name" value="Aldolase class I"/>
    <property type="match status" value="1"/>
</dbReference>
<dbReference type="InterPro" id="IPR001754">
    <property type="entry name" value="OMPdeCOase_dom"/>
</dbReference>